<organism evidence="1">
    <name type="scientific">Octopus bimaculoides</name>
    <name type="common">California two-spotted octopus</name>
    <dbReference type="NCBI Taxonomy" id="37653"/>
    <lineage>
        <taxon>Eukaryota</taxon>
        <taxon>Metazoa</taxon>
        <taxon>Spiralia</taxon>
        <taxon>Lophotrochozoa</taxon>
        <taxon>Mollusca</taxon>
        <taxon>Cephalopoda</taxon>
        <taxon>Coleoidea</taxon>
        <taxon>Octopodiformes</taxon>
        <taxon>Octopoda</taxon>
        <taxon>Incirrata</taxon>
        <taxon>Octopodidae</taxon>
        <taxon>Octopus</taxon>
    </lineage>
</organism>
<gene>
    <name evidence="1" type="ORF">OCBIM_22018395mg</name>
</gene>
<reference evidence="1" key="1">
    <citation type="submission" date="2015-07" db="EMBL/GenBank/DDBJ databases">
        <title>MeaNS - Measles Nucleotide Surveillance Program.</title>
        <authorList>
            <person name="Tran T."/>
            <person name="Druce J."/>
        </authorList>
    </citation>
    <scope>NUCLEOTIDE SEQUENCE</scope>
    <source>
        <strain evidence="1">UCB-OBI-ISO-001</strain>
        <tissue evidence="1">Gonad</tissue>
    </source>
</reference>
<dbReference type="EMBL" id="KQ430684">
    <property type="protein sequence ID" value="KOF63775.1"/>
    <property type="molecule type" value="Genomic_DNA"/>
</dbReference>
<proteinExistence type="predicted"/>
<name>A0A0L8FIQ0_OCTBM</name>
<evidence type="ECO:0000313" key="1">
    <source>
        <dbReference type="EMBL" id="KOF63775.1"/>
    </source>
</evidence>
<protein>
    <submittedName>
        <fullName evidence="1">Uncharacterized protein</fullName>
    </submittedName>
</protein>
<dbReference type="AlphaFoldDB" id="A0A0L8FIQ0"/>
<accession>A0A0L8FIQ0</accession>
<sequence length="60" mass="6953">MHICLVFMKIHWKRALVINTRDYIDTVDSIARYLVSEVAVLSTGNAGIVQIRSKYRNIFL</sequence>